<protein>
    <recommendedName>
        <fullName evidence="8">Abasic site processing protein</fullName>
        <ecNumber evidence="8">3.4.-.-</ecNumber>
    </recommendedName>
</protein>
<dbReference type="RefSeq" id="WP_149683079.1">
    <property type="nucleotide sequence ID" value="NZ_FNBI01000007.1"/>
</dbReference>
<keyword evidence="5" id="KW-0190">Covalent protein-DNA linkage</keyword>
<keyword evidence="11" id="KW-1185">Reference proteome</keyword>
<sequence length="217" mass="24851">MCTNYRRIKGFDQICEEFHETRISVRFPERHQAPNLEPQSEIRPTNRAIILRSRDDGVELAWMRWGLVPFFHTGPIGAWKAATFNARAEGVKTAPSFRDAFKRRRCLIAAEGWVEWKGEGKPKPKFYVSPRGGEPICFAGLWDRARTEDAGEVESFTMVTQPPGALSDLHHRAPVVLRRDTWARWLDLEAPVDDLLTAEPLDLYRVQPFHEVSGALI</sequence>
<accession>A0A1G7PTV4</accession>
<dbReference type="EMBL" id="FNBI01000007">
    <property type="protein sequence ID" value="SDF89684.1"/>
    <property type="molecule type" value="Genomic_DNA"/>
</dbReference>
<dbReference type="PANTHER" id="PTHR13604:SF0">
    <property type="entry name" value="ABASIC SITE PROCESSING PROTEIN HMCES"/>
    <property type="match status" value="1"/>
</dbReference>
<organism evidence="10 11">
    <name type="scientific">Sphingomonas carotinifaciens</name>
    <dbReference type="NCBI Taxonomy" id="1166323"/>
    <lineage>
        <taxon>Bacteria</taxon>
        <taxon>Pseudomonadati</taxon>
        <taxon>Pseudomonadota</taxon>
        <taxon>Alphaproteobacteria</taxon>
        <taxon>Sphingomonadales</taxon>
        <taxon>Sphingomonadaceae</taxon>
        <taxon>Sphingomonas</taxon>
    </lineage>
</organism>
<dbReference type="Proteomes" id="UP000323502">
    <property type="component" value="Unassembled WGS sequence"/>
</dbReference>
<evidence type="ECO:0000313" key="10">
    <source>
        <dbReference type="EMBL" id="SDF89684.1"/>
    </source>
</evidence>
<dbReference type="OrthoDB" id="9782620at2"/>
<dbReference type="Pfam" id="PF02586">
    <property type="entry name" value="SRAP"/>
    <property type="match status" value="1"/>
</dbReference>
<evidence type="ECO:0000256" key="8">
    <source>
        <dbReference type="RuleBase" id="RU364100"/>
    </source>
</evidence>
<dbReference type="GO" id="GO:0008233">
    <property type="term" value="F:peptidase activity"/>
    <property type="evidence" value="ECO:0007669"/>
    <property type="project" value="UniProtKB-KW"/>
</dbReference>
<evidence type="ECO:0000256" key="7">
    <source>
        <dbReference type="ARBA" id="ARBA00023239"/>
    </source>
</evidence>
<gene>
    <name evidence="9" type="ORF">GQR91_18395</name>
    <name evidence="10" type="ORF">SAMN05216557_10776</name>
</gene>
<comment type="similarity">
    <text evidence="1 8">Belongs to the SOS response-associated peptidase family.</text>
</comment>
<reference evidence="10 11" key="1">
    <citation type="submission" date="2016-10" db="EMBL/GenBank/DDBJ databases">
        <authorList>
            <person name="Varghese N."/>
            <person name="Submissions S."/>
        </authorList>
    </citation>
    <scope>NUCLEOTIDE SEQUENCE [LARGE SCALE GENOMIC DNA]</scope>
    <source>
        <strain evidence="10 11">S7-754</strain>
    </source>
</reference>
<evidence type="ECO:0000313" key="11">
    <source>
        <dbReference type="Proteomes" id="UP000323502"/>
    </source>
</evidence>
<evidence type="ECO:0000256" key="3">
    <source>
        <dbReference type="ARBA" id="ARBA00022763"/>
    </source>
</evidence>
<dbReference type="SUPFAM" id="SSF143081">
    <property type="entry name" value="BB1717-like"/>
    <property type="match status" value="1"/>
</dbReference>
<dbReference type="EMBL" id="WSUT01000007">
    <property type="protein sequence ID" value="MWC45589.1"/>
    <property type="molecule type" value="Genomic_DNA"/>
</dbReference>
<evidence type="ECO:0000256" key="2">
    <source>
        <dbReference type="ARBA" id="ARBA00022670"/>
    </source>
</evidence>
<keyword evidence="6" id="KW-0238">DNA-binding</keyword>
<dbReference type="EC" id="3.4.-.-" evidence="8"/>
<dbReference type="InterPro" id="IPR003738">
    <property type="entry name" value="SRAP"/>
</dbReference>
<evidence type="ECO:0000256" key="5">
    <source>
        <dbReference type="ARBA" id="ARBA00023124"/>
    </source>
</evidence>
<keyword evidence="7" id="KW-0456">Lyase</keyword>
<dbReference type="GO" id="GO:0016829">
    <property type="term" value="F:lyase activity"/>
    <property type="evidence" value="ECO:0007669"/>
    <property type="project" value="UniProtKB-KW"/>
</dbReference>
<dbReference type="GO" id="GO:0003697">
    <property type="term" value="F:single-stranded DNA binding"/>
    <property type="evidence" value="ECO:0007669"/>
    <property type="project" value="InterPro"/>
</dbReference>
<dbReference type="Proteomes" id="UP000436801">
    <property type="component" value="Unassembled WGS sequence"/>
</dbReference>
<dbReference type="AlphaFoldDB" id="A0A1G7PTV4"/>
<dbReference type="InterPro" id="IPR036590">
    <property type="entry name" value="SRAP-like"/>
</dbReference>
<proteinExistence type="inferred from homology"/>
<dbReference type="GO" id="GO:0106300">
    <property type="term" value="P:protein-DNA covalent cross-linking repair"/>
    <property type="evidence" value="ECO:0007669"/>
    <property type="project" value="InterPro"/>
</dbReference>
<evidence type="ECO:0000256" key="1">
    <source>
        <dbReference type="ARBA" id="ARBA00008136"/>
    </source>
</evidence>
<dbReference type="GO" id="GO:0006508">
    <property type="term" value="P:proteolysis"/>
    <property type="evidence" value="ECO:0007669"/>
    <property type="project" value="UniProtKB-KW"/>
</dbReference>
<reference evidence="9 12" key="2">
    <citation type="submission" date="2019-12" db="EMBL/GenBank/DDBJ databases">
        <authorList>
            <person name="Zheng J."/>
        </authorList>
    </citation>
    <scope>NUCLEOTIDE SEQUENCE [LARGE SCALE GENOMIC DNA]</scope>
    <source>
        <strain evidence="9 12">DSM 27347</strain>
    </source>
</reference>
<evidence type="ECO:0000256" key="4">
    <source>
        <dbReference type="ARBA" id="ARBA00022801"/>
    </source>
</evidence>
<evidence type="ECO:0000313" key="9">
    <source>
        <dbReference type="EMBL" id="MWC45589.1"/>
    </source>
</evidence>
<evidence type="ECO:0000313" key="12">
    <source>
        <dbReference type="Proteomes" id="UP000436801"/>
    </source>
</evidence>
<dbReference type="PANTHER" id="PTHR13604">
    <property type="entry name" value="DC12-RELATED"/>
    <property type="match status" value="1"/>
</dbReference>
<dbReference type="Gene3D" id="3.90.1680.10">
    <property type="entry name" value="SOS response associated peptidase-like"/>
    <property type="match status" value="1"/>
</dbReference>
<keyword evidence="4 8" id="KW-0378">Hydrolase</keyword>
<keyword evidence="3" id="KW-0227">DNA damage</keyword>
<keyword evidence="2 8" id="KW-0645">Protease</keyword>
<evidence type="ECO:0000256" key="6">
    <source>
        <dbReference type="ARBA" id="ARBA00023125"/>
    </source>
</evidence>
<name>A0A1G7PTV4_9SPHN</name>